<dbReference type="Proteomes" id="UP000219327">
    <property type="component" value="Unassembled WGS sequence"/>
</dbReference>
<accession>A0A2A5WNS4</accession>
<evidence type="ECO:0000313" key="3">
    <source>
        <dbReference type="Proteomes" id="UP000219327"/>
    </source>
</evidence>
<dbReference type="AlphaFoldDB" id="A0A2A5WNS4"/>
<evidence type="ECO:0000313" key="2">
    <source>
        <dbReference type="EMBL" id="PDH38129.1"/>
    </source>
</evidence>
<name>A0A2A5WNS4_9GAMM</name>
<evidence type="ECO:0000256" key="1">
    <source>
        <dbReference type="SAM" id="Phobius"/>
    </source>
</evidence>
<feature type="transmembrane region" description="Helical" evidence="1">
    <location>
        <begin position="43"/>
        <end position="65"/>
    </location>
</feature>
<proteinExistence type="predicted"/>
<organism evidence="2 3">
    <name type="scientific">OM182 bacterium MED-G24</name>
    <dbReference type="NCBI Taxonomy" id="1986255"/>
    <lineage>
        <taxon>Bacteria</taxon>
        <taxon>Pseudomonadati</taxon>
        <taxon>Pseudomonadota</taxon>
        <taxon>Gammaproteobacteria</taxon>
        <taxon>OMG group</taxon>
        <taxon>OM182 clade</taxon>
    </lineage>
</organism>
<keyword evidence="1" id="KW-0812">Transmembrane</keyword>
<feature type="transmembrane region" description="Helical" evidence="1">
    <location>
        <begin position="6"/>
        <end position="22"/>
    </location>
</feature>
<dbReference type="EMBL" id="NTKD01000040">
    <property type="protein sequence ID" value="PDH38129.1"/>
    <property type="molecule type" value="Genomic_DNA"/>
</dbReference>
<protein>
    <submittedName>
        <fullName evidence="2">Uncharacterized protein</fullName>
    </submittedName>
</protein>
<keyword evidence="1" id="KW-0472">Membrane</keyword>
<gene>
    <name evidence="2" type="ORF">CNE99_07345</name>
</gene>
<reference evidence="2 3" key="1">
    <citation type="submission" date="2017-08" db="EMBL/GenBank/DDBJ databases">
        <title>Fine stratification of microbial communities through a metagenomic profile of the photic zone.</title>
        <authorList>
            <person name="Haro-Moreno J.M."/>
            <person name="Lopez-Perez M."/>
            <person name="De La Torre J."/>
            <person name="Picazo A."/>
            <person name="Camacho A."/>
            <person name="Rodriguez-Valera F."/>
        </authorList>
    </citation>
    <scope>NUCLEOTIDE SEQUENCE [LARGE SCALE GENOMIC DNA]</scope>
    <source>
        <strain evidence="2">MED-G24</strain>
    </source>
</reference>
<comment type="caution">
    <text evidence="2">The sequence shown here is derived from an EMBL/GenBank/DDBJ whole genome shotgun (WGS) entry which is preliminary data.</text>
</comment>
<sequence>MLINPWVYVILAAILFLEYKFPANPNQKLFSRGMKNDMVWVPVNLIGMAMLPIYFSLLSIPYYAIFGDALIVESAKD</sequence>
<keyword evidence="1" id="KW-1133">Transmembrane helix</keyword>